<keyword evidence="2 8" id="KW-0808">Transferase</keyword>
<dbReference type="InterPro" id="IPR048254">
    <property type="entry name" value="CDP_ALCOHOL_P_TRANSF_CS"/>
</dbReference>
<keyword evidence="3 9" id="KW-0812">Transmembrane</keyword>
<feature type="transmembrane region" description="Helical" evidence="9">
    <location>
        <begin position="44"/>
        <end position="71"/>
    </location>
</feature>
<dbReference type="GO" id="GO:0016020">
    <property type="term" value="C:membrane"/>
    <property type="evidence" value="ECO:0007669"/>
    <property type="project" value="UniProtKB-SubCell"/>
</dbReference>
<keyword evidence="6 9" id="KW-0472">Membrane</keyword>
<proteinExistence type="inferred from homology"/>
<name>A0A8S1ITE1_9CHLO</name>
<keyword evidence="11" id="KW-1185">Reference proteome</keyword>
<dbReference type="InterPro" id="IPR000462">
    <property type="entry name" value="CDP-OH_P_trans"/>
</dbReference>
<dbReference type="InterPro" id="IPR043130">
    <property type="entry name" value="CDP-OH_PTrfase_TM_dom"/>
</dbReference>
<dbReference type="GO" id="GO:0016780">
    <property type="term" value="F:phosphotransferase activity, for other substituted phosphate groups"/>
    <property type="evidence" value="ECO:0007669"/>
    <property type="project" value="InterPro"/>
</dbReference>
<evidence type="ECO:0000256" key="3">
    <source>
        <dbReference type="ARBA" id="ARBA00022692"/>
    </source>
</evidence>
<dbReference type="PANTHER" id="PTHR15362">
    <property type="entry name" value="PHOSPHATIDYLINOSITOL SYNTHASE"/>
    <property type="match status" value="1"/>
</dbReference>
<comment type="subcellular location">
    <subcellularLocation>
        <location evidence="1">Membrane</location>
        <topology evidence="1">Multi-pass membrane protein</topology>
    </subcellularLocation>
</comment>
<sequence length="223" mass="24497">MSACYMLENCVRAPTAFGAPSHGDVLAQVLLYAPNVVGYFRLGLLVAGVGVACVSSNFELCWWLFFVNFILDGVDGALARRLNQTSSFGAFLDVIVDNASRGVLWTWAVPGPFGVLPPLMEMLTFVCTHKASGAQWRTGFFANAPWWVQMVMKNGFKTPPGIVAVIGLMGCPLWVWALKHLPNTVYSSLWVGAVTVAGRLLAFSVELWVLKRYMAMLLKEDSR</sequence>
<feature type="transmembrane region" description="Helical" evidence="9">
    <location>
        <begin position="189"/>
        <end position="210"/>
    </location>
</feature>
<evidence type="ECO:0000256" key="1">
    <source>
        <dbReference type="ARBA" id="ARBA00004141"/>
    </source>
</evidence>
<keyword evidence="5" id="KW-0443">Lipid metabolism</keyword>
<accession>A0A8S1ITE1</accession>
<evidence type="ECO:0000256" key="7">
    <source>
        <dbReference type="ARBA" id="ARBA00023264"/>
    </source>
</evidence>
<dbReference type="PANTHER" id="PTHR15362:SF13">
    <property type="entry name" value="SI:CH1073-145M9.1"/>
    <property type="match status" value="1"/>
</dbReference>
<evidence type="ECO:0000313" key="10">
    <source>
        <dbReference type="EMBL" id="CAD7698302.1"/>
    </source>
</evidence>
<evidence type="ECO:0000256" key="4">
    <source>
        <dbReference type="ARBA" id="ARBA00022989"/>
    </source>
</evidence>
<keyword evidence="7" id="KW-1208">Phospholipid metabolism</keyword>
<dbReference type="EMBL" id="CAJHUC010000807">
    <property type="protein sequence ID" value="CAD7698302.1"/>
    <property type="molecule type" value="Genomic_DNA"/>
</dbReference>
<organism evidence="10 11">
    <name type="scientific">Ostreobium quekettii</name>
    <dbReference type="NCBI Taxonomy" id="121088"/>
    <lineage>
        <taxon>Eukaryota</taxon>
        <taxon>Viridiplantae</taxon>
        <taxon>Chlorophyta</taxon>
        <taxon>core chlorophytes</taxon>
        <taxon>Ulvophyceae</taxon>
        <taxon>TCBD clade</taxon>
        <taxon>Bryopsidales</taxon>
        <taxon>Ostreobineae</taxon>
        <taxon>Ostreobiaceae</taxon>
        <taxon>Ostreobium</taxon>
    </lineage>
</organism>
<protein>
    <recommendedName>
        <fullName evidence="12">CDP-alcohol phosphatidyltransferase</fullName>
    </recommendedName>
</protein>
<dbReference type="GO" id="GO:0008654">
    <property type="term" value="P:phospholipid biosynthetic process"/>
    <property type="evidence" value="ECO:0007669"/>
    <property type="project" value="InterPro"/>
</dbReference>
<gene>
    <name evidence="10" type="ORF">OSTQU699_LOCUS3663</name>
</gene>
<feature type="transmembrane region" description="Helical" evidence="9">
    <location>
        <begin position="160"/>
        <end position="177"/>
    </location>
</feature>
<comment type="similarity">
    <text evidence="8">Belongs to the CDP-alcohol phosphatidyltransferase class-I family.</text>
</comment>
<evidence type="ECO:0000256" key="2">
    <source>
        <dbReference type="ARBA" id="ARBA00022679"/>
    </source>
</evidence>
<reference evidence="10" key="1">
    <citation type="submission" date="2020-12" db="EMBL/GenBank/DDBJ databases">
        <authorList>
            <person name="Iha C."/>
        </authorList>
    </citation>
    <scope>NUCLEOTIDE SEQUENCE</scope>
</reference>
<dbReference type="Gene3D" id="1.20.120.1760">
    <property type="match status" value="1"/>
</dbReference>
<evidence type="ECO:0000256" key="8">
    <source>
        <dbReference type="RuleBase" id="RU003750"/>
    </source>
</evidence>
<comment type="caution">
    <text evidence="10">The sequence shown here is derived from an EMBL/GenBank/DDBJ whole genome shotgun (WGS) entry which is preliminary data.</text>
</comment>
<dbReference type="PROSITE" id="PS00379">
    <property type="entry name" value="CDP_ALCOHOL_P_TRANSF"/>
    <property type="match status" value="1"/>
</dbReference>
<evidence type="ECO:0000313" key="11">
    <source>
        <dbReference type="Proteomes" id="UP000708148"/>
    </source>
</evidence>
<dbReference type="Pfam" id="PF01066">
    <property type="entry name" value="CDP-OH_P_transf"/>
    <property type="match status" value="1"/>
</dbReference>
<dbReference type="AlphaFoldDB" id="A0A8S1ITE1"/>
<keyword evidence="4 9" id="KW-1133">Transmembrane helix</keyword>
<evidence type="ECO:0000256" key="9">
    <source>
        <dbReference type="SAM" id="Phobius"/>
    </source>
</evidence>
<evidence type="ECO:0008006" key="12">
    <source>
        <dbReference type="Google" id="ProtNLM"/>
    </source>
</evidence>
<evidence type="ECO:0000256" key="5">
    <source>
        <dbReference type="ARBA" id="ARBA00023098"/>
    </source>
</evidence>
<dbReference type="OrthoDB" id="10251079at2759"/>
<evidence type="ECO:0000256" key="6">
    <source>
        <dbReference type="ARBA" id="ARBA00023136"/>
    </source>
</evidence>
<dbReference type="Proteomes" id="UP000708148">
    <property type="component" value="Unassembled WGS sequence"/>
</dbReference>